<feature type="domain" description="Integrase catalytic" evidence="1">
    <location>
        <begin position="171"/>
        <end position="354"/>
    </location>
</feature>
<dbReference type="PROSITE" id="PS50994">
    <property type="entry name" value="INTEGRASE"/>
    <property type="match status" value="1"/>
</dbReference>
<dbReference type="GO" id="GO:0015074">
    <property type="term" value="P:DNA integration"/>
    <property type="evidence" value="ECO:0007669"/>
    <property type="project" value="InterPro"/>
</dbReference>
<evidence type="ECO:0000313" key="2">
    <source>
        <dbReference type="EMBL" id="PIQ68692.1"/>
    </source>
</evidence>
<dbReference type="NCBIfam" id="NF033594">
    <property type="entry name" value="transpos_ISNCY_2"/>
    <property type="match status" value="1"/>
</dbReference>
<proteinExistence type="predicted"/>
<evidence type="ECO:0000259" key="1">
    <source>
        <dbReference type="PROSITE" id="PS50994"/>
    </source>
</evidence>
<dbReference type="Gene3D" id="3.30.420.10">
    <property type="entry name" value="Ribonuclease H-like superfamily/Ribonuclease H"/>
    <property type="match status" value="1"/>
</dbReference>
<dbReference type="InterPro" id="IPR047797">
    <property type="entry name" value="ISNCY_transpos"/>
</dbReference>
<protein>
    <submittedName>
        <fullName evidence="2">ISNCY family transposase</fullName>
    </submittedName>
</protein>
<reference evidence="2 3" key="1">
    <citation type="submission" date="2017-09" db="EMBL/GenBank/DDBJ databases">
        <title>Depth-based differentiation of microbial function through sediment-hosted aquifers and enrichment of novel symbionts in the deep terrestrial subsurface.</title>
        <authorList>
            <person name="Probst A.J."/>
            <person name="Ladd B."/>
            <person name="Jarett J.K."/>
            <person name="Geller-Mcgrath D.E."/>
            <person name="Sieber C.M."/>
            <person name="Emerson J.B."/>
            <person name="Anantharaman K."/>
            <person name="Thomas B.C."/>
            <person name="Malmstrom R."/>
            <person name="Stieglmeier M."/>
            <person name="Klingl A."/>
            <person name="Woyke T."/>
            <person name="Ryan C.M."/>
            <person name="Banfield J.F."/>
        </authorList>
    </citation>
    <scope>NUCLEOTIDE SEQUENCE [LARGE SCALE GENOMIC DNA]</scope>
    <source>
        <strain evidence="2">CG11_big_fil_rev_8_21_14_0_20_46_11</strain>
    </source>
</reference>
<dbReference type="Proteomes" id="UP000229342">
    <property type="component" value="Unassembled WGS sequence"/>
</dbReference>
<dbReference type="AlphaFoldDB" id="A0A2H0KBQ9"/>
<dbReference type="GO" id="GO:0003676">
    <property type="term" value="F:nucleic acid binding"/>
    <property type="evidence" value="ECO:0007669"/>
    <property type="project" value="InterPro"/>
</dbReference>
<dbReference type="SUPFAM" id="SSF53098">
    <property type="entry name" value="Ribonuclease H-like"/>
    <property type="match status" value="1"/>
</dbReference>
<gene>
    <name evidence="2" type="ORF">COV91_02800</name>
</gene>
<dbReference type="EMBL" id="PCVG01000034">
    <property type="protein sequence ID" value="PIQ68692.1"/>
    <property type="molecule type" value="Genomic_DNA"/>
</dbReference>
<organism evidence="2 3">
    <name type="scientific">Candidatus Taylorbacteria bacterium CG11_big_fil_rev_8_21_14_0_20_46_11</name>
    <dbReference type="NCBI Taxonomy" id="1975025"/>
    <lineage>
        <taxon>Bacteria</taxon>
        <taxon>Candidatus Tayloriibacteriota</taxon>
    </lineage>
</organism>
<accession>A0A2H0KBQ9</accession>
<evidence type="ECO:0000313" key="3">
    <source>
        <dbReference type="Proteomes" id="UP000229342"/>
    </source>
</evidence>
<dbReference type="InterPro" id="IPR009057">
    <property type="entry name" value="Homeodomain-like_sf"/>
</dbReference>
<comment type="caution">
    <text evidence="2">The sequence shown here is derived from an EMBL/GenBank/DDBJ whole genome shotgun (WGS) entry which is preliminary data.</text>
</comment>
<dbReference type="InterPro" id="IPR036397">
    <property type="entry name" value="RNaseH_sf"/>
</dbReference>
<dbReference type="InterPro" id="IPR012337">
    <property type="entry name" value="RNaseH-like_sf"/>
</dbReference>
<dbReference type="SUPFAM" id="SSF46689">
    <property type="entry name" value="Homeodomain-like"/>
    <property type="match status" value="1"/>
</dbReference>
<name>A0A2H0KBQ9_9BACT</name>
<sequence>MRVSRAPLYLSEQNENVTPGKVEMSPPQYTGKFPDILWGMKTITMTEQEAFRFETINKLINKKTTISQAVKTLDLSKRQIKRIRKRVRDLGTEGVVHKGRGKESNRKIPADCREKAEKLLKEKYSDFGPTFAAEKLCEDHSILISKETVRTIMIGLDLHKVKSRKKNREYHAWRPRKEYFGEMQQFDGSYHHWFEDRNGEHCLLASIDDATGRITKAVFAKNEGVMEVARFWKEYSKEHGKPLSLYLDKFSTYKVNHANATDNHELLTQFERMTERVGIKLITAHSPEAKGRIERLFETLQDRLVKEMRLLSISSEEEGNQYLKDVFIPKFNAKFGVVPSKEGDVHRPLSESEEENIMGLFSIQKTRRISNDFCIQFENQWIQMERDQPTLVCRKDIVVVEKRIDGTLHAKLREKYLNFKLIPERPIKLRQKITALVPSPIIRESIRRKPKENHPWRRSFLGKNQNRQYKIQCNILTN</sequence>
<dbReference type="InterPro" id="IPR001584">
    <property type="entry name" value="Integrase_cat-core"/>
</dbReference>
<dbReference type="PANTHER" id="PTHR35004:SF7">
    <property type="entry name" value="INTEGRASE PROTEIN"/>
    <property type="match status" value="1"/>
</dbReference>
<dbReference type="PANTHER" id="PTHR35004">
    <property type="entry name" value="TRANSPOSASE RV3428C-RELATED"/>
    <property type="match status" value="1"/>
</dbReference>